<accession>A0ABU7VPX4</accession>
<keyword evidence="2" id="KW-1185">Reference proteome</keyword>
<dbReference type="RefSeq" id="WP_331845591.1">
    <property type="nucleotide sequence ID" value="NZ_JAZHPZ010000002.1"/>
</dbReference>
<protein>
    <submittedName>
        <fullName evidence="1">Uncharacterized protein</fullName>
    </submittedName>
</protein>
<reference evidence="1 2" key="1">
    <citation type="submission" date="2024-02" db="EMBL/GenBank/DDBJ databases">
        <title>A nitrogen-fixing paenibacillus bacterium.</title>
        <authorList>
            <person name="Zhang W.L."/>
            <person name="Chen S.F."/>
        </authorList>
    </citation>
    <scope>NUCLEOTIDE SEQUENCE [LARGE SCALE GENOMIC DNA]</scope>
    <source>
        <strain evidence="1 2">M1</strain>
    </source>
</reference>
<sequence length="78" mass="9171">MEIKKLSKYSIDSLGDYSYTSRFKYQVSKTIDENELSITLKKVPLEKEYNKSYTTDQSDRYNLLLPMGYSFGAYEDDN</sequence>
<organism evidence="1 2">
    <name type="scientific">Paenibacillus haidiansis</name>
    <dbReference type="NCBI Taxonomy" id="1574488"/>
    <lineage>
        <taxon>Bacteria</taxon>
        <taxon>Bacillati</taxon>
        <taxon>Bacillota</taxon>
        <taxon>Bacilli</taxon>
        <taxon>Bacillales</taxon>
        <taxon>Paenibacillaceae</taxon>
        <taxon>Paenibacillus</taxon>
    </lineage>
</organism>
<evidence type="ECO:0000313" key="2">
    <source>
        <dbReference type="Proteomes" id="UP001306950"/>
    </source>
</evidence>
<evidence type="ECO:0000313" key="1">
    <source>
        <dbReference type="EMBL" id="MEF2965358.1"/>
    </source>
</evidence>
<gene>
    <name evidence="1" type="ORF">V3851_05885</name>
</gene>
<proteinExistence type="predicted"/>
<dbReference type="Proteomes" id="UP001306950">
    <property type="component" value="Unassembled WGS sequence"/>
</dbReference>
<dbReference type="EMBL" id="JAZHPZ010000002">
    <property type="protein sequence ID" value="MEF2965358.1"/>
    <property type="molecule type" value="Genomic_DNA"/>
</dbReference>
<comment type="caution">
    <text evidence="1">The sequence shown here is derived from an EMBL/GenBank/DDBJ whole genome shotgun (WGS) entry which is preliminary data.</text>
</comment>
<name>A0ABU7VPX4_9BACL</name>